<feature type="compositionally biased region" description="Polar residues" evidence="1">
    <location>
        <begin position="583"/>
        <end position="593"/>
    </location>
</feature>
<dbReference type="InterPro" id="IPR006084">
    <property type="entry name" value="XPG/Rad2"/>
</dbReference>
<proteinExistence type="predicted"/>
<dbReference type="PRINTS" id="PR00853">
    <property type="entry name" value="XPGRADSUPER"/>
</dbReference>
<accession>A0AAD5V0P2</accession>
<dbReference type="InterPro" id="IPR006086">
    <property type="entry name" value="XPG-I_dom"/>
</dbReference>
<feature type="compositionally biased region" description="Low complexity" evidence="1">
    <location>
        <begin position="547"/>
        <end position="562"/>
    </location>
</feature>
<feature type="compositionally biased region" description="Low complexity" evidence="1">
    <location>
        <begin position="466"/>
        <end position="479"/>
    </location>
</feature>
<dbReference type="PANTHER" id="PTHR11081">
    <property type="entry name" value="FLAP ENDONUCLEASE FAMILY MEMBER"/>
    <property type="match status" value="1"/>
</dbReference>
<gene>
    <name evidence="3" type="ORF">NLI96_g6551</name>
</gene>
<dbReference type="CDD" id="cd09870">
    <property type="entry name" value="PIN_YEN1"/>
    <property type="match status" value="1"/>
</dbReference>
<dbReference type="SMART" id="SM00484">
    <property type="entry name" value="XPGI"/>
    <property type="match status" value="1"/>
</dbReference>
<evidence type="ECO:0000313" key="3">
    <source>
        <dbReference type="EMBL" id="KAJ3483096.1"/>
    </source>
</evidence>
<dbReference type="InterPro" id="IPR037316">
    <property type="entry name" value="Yen1_H3TH"/>
</dbReference>
<feature type="domain" description="XPG-I" evidence="2">
    <location>
        <begin position="39"/>
        <end position="104"/>
    </location>
</feature>
<reference evidence="3" key="1">
    <citation type="submission" date="2022-07" db="EMBL/GenBank/DDBJ databases">
        <title>Genome Sequence of Physisporinus lineatus.</title>
        <authorList>
            <person name="Buettner E."/>
        </authorList>
    </citation>
    <scope>NUCLEOTIDE SEQUENCE</scope>
    <source>
        <strain evidence="3">VT162</strain>
    </source>
</reference>
<dbReference type="EMBL" id="JANAWD010000242">
    <property type="protein sequence ID" value="KAJ3483096.1"/>
    <property type="molecule type" value="Genomic_DNA"/>
</dbReference>
<dbReference type="GO" id="GO:0017108">
    <property type="term" value="F:5'-flap endonuclease activity"/>
    <property type="evidence" value="ECO:0007669"/>
    <property type="project" value="TreeGrafter"/>
</dbReference>
<dbReference type="CDD" id="cd09906">
    <property type="entry name" value="H3TH_YEN1"/>
    <property type="match status" value="1"/>
</dbReference>
<feature type="region of interest" description="Disordered" evidence="1">
    <location>
        <begin position="583"/>
        <end position="711"/>
    </location>
</feature>
<organism evidence="3 4">
    <name type="scientific">Meripilus lineatus</name>
    <dbReference type="NCBI Taxonomy" id="2056292"/>
    <lineage>
        <taxon>Eukaryota</taxon>
        <taxon>Fungi</taxon>
        <taxon>Dikarya</taxon>
        <taxon>Basidiomycota</taxon>
        <taxon>Agaricomycotina</taxon>
        <taxon>Agaricomycetes</taxon>
        <taxon>Polyporales</taxon>
        <taxon>Meripilaceae</taxon>
        <taxon>Meripilus</taxon>
    </lineage>
</organism>
<keyword evidence="4" id="KW-1185">Reference proteome</keyword>
<feature type="region of interest" description="Disordered" evidence="1">
    <location>
        <begin position="306"/>
        <end position="328"/>
    </location>
</feature>
<dbReference type="Pfam" id="PF00867">
    <property type="entry name" value="XPG_I"/>
    <property type="match status" value="1"/>
</dbReference>
<dbReference type="SUPFAM" id="SSF47807">
    <property type="entry name" value="5' to 3' exonuclease, C-terminal subdomain"/>
    <property type="match status" value="1"/>
</dbReference>
<dbReference type="AlphaFoldDB" id="A0AAD5V0P2"/>
<feature type="region of interest" description="Disordered" evidence="1">
    <location>
        <begin position="390"/>
        <end position="428"/>
    </location>
</feature>
<name>A0AAD5V0P2_9APHY</name>
<dbReference type="GO" id="GO:0008821">
    <property type="term" value="F:crossover junction DNA endonuclease activity"/>
    <property type="evidence" value="ECO:0007669"/>
    <property type="project" value="InterPro"/>
</dbReference>
<sequence>MPFLPLFIYDGPERPQVKRGKVRGKRENWLVAESKKLLDAFGFPWRVAPGEAEAELAYLNRIGLIDAVISDDGDTFVFGAKTLIRNWSLTLIGNKANVLKNSAGKADGNHVALYRADNIQSHPEVSLTRGGLLLVAILQGGDYDQTGLPQCGVKIAHGLARCGFGDDLLEAAKISSEGGFSTFLTQWKDRLRQEMKTNSLGFLPKRCVALAKSIPEDFPDPEIIRLYTNPITSESKGRTLQQLRFDWDKEPDIGELARFCELHFEWGYKEMILKRFRTVMWPPMVLRLLRRATLAVDKRDQLPVVYSAESQPRTPQKKSQQRPHDFGTPSKLLAKHFSSLAVAPAEGCDRVTHSDIVVKIHSSRKHASTDGLLELRLEIAPLELARLAERSIQGTRAPPNTTSGYSDIEDGGHDSDGPPGNASGFPDPSAHIRVWMPASMVALAHPSMVEEFEEAQQKKKEKRAGKATTGKGKATSSKGPTRSRDPKPATTETYELDDSESLPILQTNEASGSSKSTKSKAINVKASKSKAPEPSAPQTRAIDNFFTAAKGAPKTKKTTTTTHSQRKLANLFNELDDMLDTFQSKNDVKTTAQRRPAPAASRTKTHSRTEPVIPPTSDKDVPTASRRGSNKSSVVSGVQDINEPGRSNQHPNKRTPTKHKRMDSSSTDPDSSKLQKSPRKSKSRDSPRSPSSTPRKNANPSPPVLVLGFLH</sequence>
<evidence type="ECO:0000256" key="1">
    <source>
        <dbReference type="SAM" id="MobiDB-lite"/>
    </source>
</evidence>
<dbReference type="Proteomes" id="UP001212997">
    <property type="component" value="Unassembled WGS sequence"/>
</dbReference>
<evidence type="ECO:0000259" key="2">
    <source>
        <dbReference type="SMART" id="SM00484"/>
    </source>
</evidence>
<evidence type="ECO:0000313" key="4">
    <source>
        <dbReference type="Proteomes" id="UP001212997"/>
    </source>
</evidence>
<feature type="compositionally biased region" description="Polar residues" evidence="1">
    <location>
        <begin position="392"/>
        <end position="405"/>
    </location>
</feature>
<dbReference type="InterPro" id="IPR041177">
    <property type="entry name" value="GEN1_C"/>
</dbReference>
<comment type="caution">
    <text evidence="3">The sequence shown here is derived from an EMBL/GenBank/DDBJ whole genome shotgun (WGS) entry which is preliminary data.</text>
</comment>
<feature type="compositionally biased region" description="Polar residues" evidence="1">
    <location>
        <begin position="626"/>
        <end position="636"/>
    </location>
</feature>
<dbReference type="SUPFAM" id="SSF88723">
    <property type="entry name" value="PIN domain-like"/>
    <property type="match status" value="1"/>
</dbReference>
<feature type="compositionally biased region" description="Polar residues" evidence="1">
    <location>
        <begin position="664"/>
        <end position="675"/>
    </location>
</feature>
<protein>
    <recommendedName>
        <fullName evidence="2">XPG-I domain-containing protein</fullName>
    </recommendedName>
</protein>
<feature type="region of interest" description="Disordered" evidence="1">
    <location>
        <begin position="547"/>
        <end position="566"/>
    </location>
</feature>
<dbReference type="Gene3D" id="3.40.50.1010">
    <property type="entry name" value="5'-nuclease"/>
    <property type="match status" value="1"/>
</dbReference>
<feature type="compositionally biased region" description="Basic residues" evidence="1">
    <location>
        <begin position="651"/>
        <end position="661"/>
    </location>
</feature>
<dbReference type="GO" id="GO:0006281">
    <property type="term" value="P:DNA repair"/>
    <property type="evidence" value="ECO:0007669"/>
    <property type="project" value="UniProtKB-ARBA"/>
</dbReference>
<dbReference type="InterPro" id="IPR036279">
    <property type="entry name" value="5-3_exonuclease_C_sf"/>
</dbReference>
<feature type="region of interest" description="Disordered" evidence="1">
    <location>
        <begin position="452"/>
        <end position="542"/>
    </location>
</feature>
<dbReference type="PANTHER" id="PTHR11081:SF75">
    <property type="entry name" value="ENDONUCLEASE, PUTATIVE (AFU_ORTHOLOGUE AFUA_3G13260)-RELATED"/>
    <property type="match status" value="1"/>
</dbReference>
<dbReference type="Pfam" id="PF18380">
    <property type="entry name" value="GEN1_C"/>
    <property type="match status" value="1"/>
</dbReference>
<feature type="compositionally biased region" description="Low complexity" evidence="1">
    <location>
        <begin position="511"/>
        <end position="520"/>
    </location>
</feature>
<dbReference type="InterPro" id="IPR029060">
    <property type="entry name" value="PIN-like_dom_sf"/>
</dbReference>